<evidence type="ECO:0000313" key="1">
    <source>
        <dbReference type="EMBL" id="WAJ28399.1"/>
    </source>
</evidence>
<protein>
    <submittedName>
        <fullName evidence="1">Uncharacterized protein</fullName>
    </submittedName>
</protein>
<proteinExistence type="predicted"/>
<sequence length="226" mass="23950">MCLKFLVAALPLVIVTGAAAATNLLDRRIGTEGSAFESLLAAPGIHVHGRDEMTSDKLPAGLGWRSEASAIFASCPTKSGSGIRDEATSSVGATGGLRCQHGNSASNTLVLMMDAGVPEEDGFEDERMTALAGRSILYQDKHAIPPSPRIAQAEPDPTVSVDDDEDLSEAGCGYVDYYVSENFSVGLEYLVDYLCDDIVAIAPSATYIETRWPTGPQTLGHRPDMI</sequence>
<dbReference type="EMBL" id="CP113520">
    <property type="protein sequence ID" value="WAJ28399.1"/>
    <property type="molecule type" value="Genomic_DNA"/>
</dbReference>
<reference evidence="1" key="1">
    <citation type="submission" date="2022-11" db="EMBL/GenBank/DDBJ databases">
        <title>beta-Carotene-producing bacterium, Jeongeuplla avenae sp. nov., alleviates the salt stress of Arabidopsis seedlings.</title>
        <authorList>
            <person name="Jiang L."/>
            <person name="Lee J."/>
        </authorList>
    </citation>
    <scope>NUCLEOTIDE SEQUENCE</scope>
    <source>
        <strain evidence="1">DY_R2A_6</strain>
    </source>
</reference>
<keyword evidence="2" id="KW-1185">Reference proteome</keyword>
<organism evidence="1 2">
    <name type="scientific">Antarcticirhabdus aurantiaca</name>
    <dbReference type="NCBI Taxonomy" id="2606717"/>
    <lineage>
        <taxon>Bacteria</taxon>
        <taxon>Pseudomonadati</taxon>
        <taxon>Pseudomonadota</taxon>
        <taxon>Alphaproteobacteria</taxon>
        <taxon>Hyphomicrobiales</taxon>
        <taxon>Aurantimonadaceae</taxon>
        <taxon>Antarcticirhabdus</taxon>
    </lineage>
</organism>
<gene>
    <name evidence="1" type="ORF">OXU80_26915</name>
</gene>
<accession>A0ACD4NNV0</accession>
<name>A0ACD4NNV0_9HYPH</name>
<dbReference type="Proteomes" id="UP001163223">
    <property type="component" value="Chromosome"/>
</dbReference>
<evidence type="ECO:0000313" key="2">
    <source>
        <dbReference type="Proteomes" id="UP001163223"/>
    </source>
</evidence>